<keyword evidence="1" id="KW-1133">Transmembrane helix</keyword>
<sequence length="129" mass="14383">MVLKVFVLQFQFLYYLNSIIAIAAAHGHLKHQRRYKCVAGFLGVRNLRVVVRESGIGKIGKGGIGPPVTSLTQRKRCFTSVFCEAVVSLRSSSSKCGTLKFHNSNSFISENKPNIKERQILILCLQICV</sequence>
<evidence type="ECO:0000313" key="2">
    <source>
        <dbReference type="EMBL" id="SOQ44542.1"/>
    </source>
</evidence>
<reference evidence="2" key="1">
    <citation type="submission" date="2016-07" db="EMBL/GenBank/DDBJ databases">
        <authorList>
            <person name="Bretaudeau A."/>
        </authorList>
    </citation>
    <scope>NUCLEOTIDE SEQUENCE</scope>
    <source>
        <strain evidence="2">Rice</strain>
        <tissue evidence="2">Whole body</tissue>
    </source>
</reference>
<evidence type="ECO:0000256" key="1">
    <source>
        <dbReference type="SAM" id="Phobius"/>
    </source>
</evidence>
<dbReference type="AlphaFoldDB" id="A0A2H1VVM7"/>
<gene>
    <name evidence="2" type="ORF">SFRICE_012955</name>
</gene>
<organism evidence="2">
    <name type="scientific">Spodoptera frugiperda</name>
    <name type="common">Fall armyworm</name>
    <dbReference type="NCBI Taxonomy" id="7108"/>
    <lineage>
        <taxon>Eukaryota</taxon>
        <taxon>Metazoa</taxon>
        <taxon>Ecdysozoa</taxon>
        <taxon>Arthropoda</taxon>
        <taxon>Hexapoda</taxon>
        <taxon>Insecta</taxon>
        <taxon>Pterygota</taxon>
        <taxon>Neoptera</taxon>
        <taxon>Endopterygota</taxon>
        <taxon>Lepidoptera</taxon>
        <taxon>Glossata</taxon>
        <taxon>Ditrysia</taxon>
        <taxon>Noctuoidea</taxon>
        <taxon>Noctuidae</taxon>
        <taxon>Amphipyrinae</taxon>
        <taxon>Spodoptera</taxon>
    </lineage>
</organism>
<name>A0A2H1VVM7_SPOFR</name>
<accession>A0A2H1VVM7</accession>
<keyword evidence="1" id="KW-0812">Transmembrane</keyword>
<keyword evidence="1" id="KW-0472">Membrane</keyword>
<proteinExistence type="predicted"/>
<feature type="transmembrane region" description="Helical" evidence="1">
    <location>
        <begin position="12"/>
        <end position="29"/>
    </location>
</feature>
<protein>
    <submittedName>
        <fullName evidence="2">SFRICE_012955</fullName>
    </submittedName>
</protein>
<dbReference type="EMBL" id="ODYU01004543">
    <property type="protein sequence ID" value="SOQ44542.1"/>
    <property type="molecule type" value="Genomic_DNA"/>
</dbReference>